<comment type="caution">
    <text evidence="2">The sequence shown here is derived from an EMBL/GenBank/DDBJ whole genome shotgun (WGS) entry which is preliminary data.</text>
</comment>
<keyword evidence="1" id="KW-0812">Transmembrane</keyword>
<reference evidence="2" key="1">
    <citation type="submission" date="2019-03" db="EMBL/GenBank/DDBJ databases">
        <title>Single cell metagenomics reveals metabolic interactions within the superorganism composed of flagellate Streblomastix strix and complex community of Bacteroidetes bacteria on its surface.</title>
        <authorList>
            <person name="Treitli S.C."/>
            <person name="Kolisko M."/>
            <person name="Husnik F."/>
            <person name="Keeling P."/>
            <person name="Hampl V."/>
        </authorList>
    </citation>
    <scope>NUCLEOTIDE SEQUENCE</scope>
    <source>
        <strain evidence="2">STM</strain>
    </source>
</reference>
<gene>
    <name evidence="2" type="ORF">EZS27_015031</name>
</gene>
<sequence length="607" mass="68292">MRKLILLFTAFLFPVSNLFADDNVTFTASAPDAIVVGQQFRLEYTITAQKVRDFRAPNIKGFEVLMGPNSRIFDEQQWHNGKVTRNAGITYTYILLAANEGEFFIPGATITVDGKQLLSNSVKVQVLPTDKTGNENSDQTSSSSSSVSSQDLFVTAAVSKTGVYEQEALLLTFKLYTSVDARFDNVKLPDFNGFHSQEVELPQNHKWELEHYKGRNYRSVVYRQFVLFPQHTGLLTIDPVRFDAVVSKVVQSADPFDAFFNGGSSHIEVKKTISSPKLTIDVKALPVKPADFYGGVGDFTISSSINNTNIKTNDAVTLKVVISGIGNLRLISTPKVEFPSDFEPYEPKVDNKVRLTTDGHTGSKVIEYLAIPRHAGTFKIPALTFRYFDVKLKSYKTLTTEEYTLNVEKGEGNSEQVVGNFTNKEDLRVLGEDIRFIKLNDVKLHPKGDFFFGSITYWLLYIIPVLVFIVFIFIRRKLSIENANVTKMRMKQANKVAIKRLKLAGTYLAEKKKDLFYDEVLKALWGYIGDKLNIPVSQLSKDFLREKVLVEASDELKEATNTFLDVLNQCEFARFAPSTDDKQAMDNVYSSAIDAISKIENVISKIF</sequence>
<evidence type="ECO:0008006" key="3">
    <source>
        <dbReference type="Google" id="ProtNLM"/>
    </source>
</evidence>
<keyword evidence="1" id="KW-1133">Transmembrane helix</keyword>
<dbReference type="InterPro" id="IPR025738">
    <property type="entry name" value="BatD"/>
</dbReference>
<keyword evidence="1" id="KW-0472">Membrane</keyword>
<organism evidence="2">
    <name type="scientific">termite gut metagenome</name>
    <dbReference type="NCBI Taxonomy" id="433724"/>
    <lineage>
        <taxon>unclassified sequences</taxon>
        <taxon>metagenomes</taxon>
        <taxon>organismal metagenomes</taxon>
    </lineage>
</organism>
<protein>
    <recommendedName>
        <fullName evidence="3">Protein BatD</fullName>
    </recommendedName>
</protein>
<dbReference type="Pfam" id="PF13584">
    <property type="entry name" value="BatD"/>
    <property type="match status" value="2"/>
</dbReference>
<proteinExistence type="predicted"/>
<feature type="transmembrane region" description="Helical" evidence="1">
    <location>
        <begin position="450"/>
        <end position="474"/>
    </location>
</feature>
<evidence type="ECO:0000256" key="1">
    <source>
        <dbReference type="SAM" id="Phobius"/>
    </source>
</evidence>
<dbReference type="PANTHER" id="PTHR40940">
    <property type="entry name" value="PROTEIN BATD-RELATED"/>
    <property type="match status" value="1"/>
</dbReference>
<dbReference type="EMBL" id="SNRY01000755">
    <property type="protein sequence ID" value="KAA6336839.1"/>
    <property type="molecule type" value="Genomic_DNA"/>
</dbReference>
<dbReference type="AlphaFoldDB" id="A0A5J4RSW5"/>
<evidence type="ECO:0000313" key="2">
    <source>
        <dbReference type="EMBL" id="KAA6336839.1"/>
    </source>
</evidence>
<accession>A0A5J4RSW5</accession>
<name>A0A5J4RSW5_9ZZZZ</name>
<dbReference type="PANTHER" id="PTHR40940:SF2">
    <property type="entry name" value="BATD"/>
    <property type="match status" value="1"/>
</dbReference>